<dbReference type="EMBL" id="CAFABK010000055">
    <property type="protein sequence ID" value="CAB4832970.1"/>
    <property type="molecule type" value="Genomic_DNA"/>
</dbReference>
<accession>A0A6J7AKI6</accession>
<dbReference type="PROSITE" id="PS01311">
    <property type="entry name" value="LGT"/>
    <property type="match status" value="1"/>
</dbReference>
<name>A0A6J7AKI6_9ZZZZ</name>
<evidence type="ECO:0000256" key="5">
    <source>
        <dbReference type="ARBA" id="ARBA00023136"/>
    </source>
</evidence>
<evidence type="ECO:0000256" key="1">
    <source>
        <dbReference type="ARBA" id="ARBA00022475"/>
    </source>
</evidence>
<gene>
    <name evidence="8" type="ORF">UFOPK3204_01172</name>
</gene>
<dbReference type="GO" id="GO:0005886">
    <property type="term" value="C:plasma membrane"/>
    <property type="evidence" value="ECO:0007669"/>
    <property type="project" value="InterPro"/>
</dbReference>
<dbReference type="GO" id="GO:0008961">
    <property type="term" value="F:phosphatidylglycerol-prolipoprotein diacylglyceryl transferase activity"/>
    <property type="evidence" value="ECO:0007669"/>
    <property type="project" value="InterPro"/>
</dbReference>
<dbReference type="AlphaFoldDB" id="A0A6J7AKI6"/>
<feature type="transmembrane region" description="Helical" evidence="7">
    <location>
        <begin position="100"/>
        <end position="120"/>
    </location>
</feature>
<keyword evidence="1" id="KW-1003">Cell membrane</keyword>
<feature type="region of interest" description="Disordered" evidence="6">
    <location>
        <begin position="279"/>
        <end position="301"/>
    </location>
</feature>
<protein>
    <submittedName>
        <fullName evidence="8">Unannotated protein</fullName>
    </submittedName>
</protein>
<sequence>MLAGGGSVPAFIPSPPTGVWELGPIPIRAYALLIVIGIVVAVWLGNKRYLARGGRPGLITDIAIWAVPFGIVGGRLYHVISDGQLYFGPDGRGLAAAFRIWDGGLGIWGAVTLGALGAWIGAKRAKVALPPIADAIAPGIALAQAIGRFGNWFNQELFGAPTTLPWALEIDPEHRPTGYESFATFQPTFLYESIWLLGIVVVLIWADRRFNMGHGRVFALYVALYCAGRLWIESLRIDTANSILGLRLNIWTALLVGIGALVYLLISARRRPGRESVAADPAVSTTASGDFHSTSAVESDT</sequence>
<feature type="transmembrane region" description="Helical" evidence="7">
    <location>
        <begin position="127"/>
        <end position="147"/>
    </location>
</feature>
<dbReference type="InterPro" id="IPR001640">
    <property type="entry name" value="Lgt"/>
</dbReference>
<keyword evidence="4 7" id="KW-1133">Transmembrane helix</keyword>
<evidence type="ECO:0000313" key="8">
    <source>
        <dbReference type="EMBL" id="CAB4832970.1"/>
    </source>
</evidence>
<evidence type="ECO:0000256" key="4">
    <source>
        <dbReference type="ARBA" id="ARBA00022989"/>
    </source>
</evidence>
<dbReference type="PANTHER" id="PTHR30589:SF0">
    <property type="entry name" value="PHOSPHATIDYLGLYCEROL--PROLIPOPROTEIN DIACYLGLYCERYL TRANSFERASE"/>
    <property type="match status" value="1"/>
</dbReference>
<evidence type="ECO:0000256" key="3">
    <source>
        <dbReference type="ARBA" id="ARBA00022692"/>
    </source>
</evidence>
<evidence type="ECO:0000256" key="7">
    <source>
        <dbReference type="SAM" id="Phobius"/>
    </source>
</evidence>
<feature type="transmembrane region" description="Helical" evidence="7">
    <location>
        <begin position="189"/>
        <end position="206"/>
    </location>
</feature>
<dbReference type="PANTHER" id="PTHR30589">
    <property type="entry name" value="PROLIPOPROTEIN DIACYLGLYCERYL TRANSFERASE"/>
    <property type="match status" value="1"/>
</dbReference>
<dbReference type="HAMAP" id="MF_01147">
    <property type="entry name" value="Lgt"/>
    <property type="match status" value="1"/>
</dbReference>
<evidence type="ECO:0000256" key="6">
    <source>
        <dbReference type="SAM" id="MobiDB-lite"/>
    </source>
</evidence>
<dbReference type="Pfam" id="PF01790">
    <property type="entry name" value="LGT"/>
    <property type="match status" value="1"/>
</dbReference>
<keyword evidence="2" id="KW-0808">Transferase</keyword>
<organism evidence="8">
    <name type="scientific">freshwater metagenome</name>
    <dbReference type="NCBI Taxonomy" id="449393"/>
    <lineage>
        <taxon>unclassified sequences</taxon>
        <taxon>metagenomes</taxon>
        <taxon>ecological metagenomes</taxon>
    </lineage>
</organism>
<proteinExistence type="inferred from homology"/>
<evidence type="ECO:0000256" key="2">
    <source>
        <dbReference type="ARBA" id="ARBA00022679"/>
    </source>
</evidence>
<feature type="transmembrane region" description="Helical" evidence="7">
    <location>
        <begin position="213"/>
        <end position="232"/>
    </location>
</feature>
<keyword evidence="3 7" id="KW-0812">Transmembrane</keyword>
<keyword evidence="5 7" id="KW-0472">Membrane</keyword>
<feature type="transmembrane region" description="Helical" evidence="7">
    <location>
        <begin position="244"/>
        <end position="266"/>
    </location>
</feature>
<feature type="transmembrane region" description="Helical" evidence="7">
    <location>
        <begin position="27"/>
        <end position="46"/>
    </location>
</feature>
<feature type="transmembrane region" description="Helical" evidence="7">
    <location>
        <begin position="58"/>
        <end position="80"/>
    </location>
</feature>
<reference evidence="8" key="1">
    <citation type="submission" date="2020-05" db="EMBL/GenBank/DDBJ databases">
        <authorList>
            <person name="Chiriac C."/>
            <person name="Salcher M."/>
            <person name="Ghai R."/>
            <person name="Kavagutti S V."/>
        </authorList>
    </citation>
    <scope>NUCLEOTIDE SEQUENCE</scope>
</reference>
<dbReference type="NCBIfam" id="TIGR00544">
    <property type="entry name" value="lgt"/>
    <property type="match status" value="1"/>
</dbReference>
<feature type="compositionally biased region" description="Polar residues" evidence="6">
    <location>
        <begin position="283"/>
        <end position="301"/>
    </location>
</feature>
<dbReference type="GO" id="GO:0042158">
    <property type="term" value="P:lipoprotein biosynthetic process"/>
    <property type="evidence" value="ECO:0007669"/>
    <property type="project" value="InterPro"/>
</dbReference>